<dbReference type="Gene3D" id="2.60.40.10">
    <property type="entry name" value="Immunoglobulins"/>
    <property type="match status" value="2"/>
</dbReference>
<dbReference type="OrthoDB" id="6232067at2759"/>
<proteinExistence type="predicted"/>
<dbReference type="CDD" id="cd00063">
    <property type="entry name" value="FN3"/>
    <property type="match status" value="1"/>
</dbReference>
<dbReference type="PANTHER" id="PTHR46708">
    <property type="entry name" value="TENASCIN"/>
    <property type="match status" value="1"/>
</dbReference>
<feature type="domain" description="Fibronectin type-III" evidence="2">
    <location>
        <begin position="254"/>
        <end position="346"/>
    </location>
</feature>
<name>A0A183ACZ5_9TREM</name>
<evidence type="ECO:0000256" key="1">
    <source>
        <dbReference type="ARBA" id="ARBA00022737"/>
    </source>
</evidence>
<dbReference type="InterPro" id="IPR050991">
    <property type="entry name" value="ECM_Regulatory_Proteins"/>
</dbReference>
<dbReference type="PANTHER" id="PTHR46708:SF2">
    <property type="entry name" value="FIBRONECTIN TYPE-III DOMAIN-CONTAINING PROTEIN"/>
    <property type="match status" value="1"/>
</dbReference>
<keyword evidence="4" id="KW-1185">Reference proteome</keyword>
<dbReference type="WBParaSite" id="ECPE_0000484201-mRNA-1">
    <property type="protein sequence ID" value="ECPE_0000484201-mRNA-1"/>
    <property type="gene ID" value="ECPE_0000484201"/>
</dbReference>
<evidence type="ECO:0000259" key="2">
    <source>
        <dbReference type="PROSITE" id="PS50853"/>
    </source>
</evidence>
<dbReference type="AlphaFoldDB" id="A0A183ACZ5"/>
<dbReference type="EMBL" id="UZAN01041679">
    <property type="protein sequence ID" value="VDP73748.1"/>
    <property type="molecule type" value="Genomic_DNA"/>
</dbReference>
<dbReference type="PROSITE" id="PS50853">
    <property type="entry name" value="FN3"/>
    <property type="match status" value="2"/>
</dbReference>
<keyword evidence="1" id="KW-0677">Repeat</keyword>
<dbReference type="InterPro" id="IPR036116">
    <property type="entry name" value="FN3_sf"/>
</dbReference>
<evidence type="ECO:0000313" key="3">
    <source>
        <dbReference type="EMBL" id="VDP73748.1"/>
    </source>
</evidence>
<sequence>MNVFINSVRVMDSDGRVRTTTSYGSSNGASLTYIRPCTNYTVWVKVRGLGPWSAESEPFHFRSDTLAPNKPLIVDIQDAESYVTIYFSRGHKNDIVTHYRVNYTGLNGFYEINNISASASSVNLTEGIQSCFNHTIELFAVNSIGQSEPAMAHWVVRSAESPQKPIITSVDQIDGKYVINWKVVSNLSITVNRLSYTSTQGDKGTAWIEGQVNSYVLNFVHRCRQYTLQLVSENKCGYSPASDPYMFDVVPLNPPQVPLDLTANGTDQELTLSWAAPSSSEYIDAYEVDIADKQGVFRYYWAPSNAKSITIRGLNKATTYYASVTGQNACGWSPFAEITVQLNMDGVIVPMDAEPDTR</sequence>
<accession>A0A183ACZ5</accession>
<protein>
    <submittedName>
        <fullName evidence="5">Fibronectin type-III domain-containing protein</fullName>
    </submittedName>
</protein>
<dbReference type="SMART" id="SM00060">
    <property type="entry name" value="FN3"/>
    <property type="match status" value="3"/>
</dbReference>
<dbReference type="InterPro" id="IPR013783">
    <property type="entry name" value="Ig-like_fold"/>
</dbReference>
<gene>
    <name evidence="3" type="ORF">ECPE_LOCUS4830</name>
</gene>
<dbReference type="InterPro" id="IPR003961">
    <property type="entry name" value="FN3_dom"/>
</dbReference>
<feature type="domain" description="Fibronectin type-III" evidence="2">
    <location>
        <begin position="161"/>
        <end position="252"/>
    </location>
</feature>
<reference evidence="3 4" key="2">
    <citation type="submission" date="2018-11" db="EMBL/GenBank/DDBJ databases">
        <authorList>
            <consortium name="Pathogen Informatics"/>
        </authorList>
    </citation>
    <scope>NUCLEOTIDE SEQUENCE [LARGE SCALE GENOMIC DNA]</scope>
    <source>
        <strain evidence="3 4">Egypt</strain>
    </source>
</reference>
<dbReference type="SUPFAM" id="SSF49265">
    <property type="entry name" value="Fibronectin type III"/>
    <property type="match status" value="2"/>
</dbReference>
<dbReference type="Pfam" id="PF00041">
    <property type="entry name" value="fn3"/>
    <property type="match status" value="1"/>
</dbReference>
<evidence type="ECO:0000313" key="5">
    <source>
        <dbReference type="WBParaSite" id="ECPE_0000484201-mRNA-1"/>
    </source>
</evidence>
<dbReference type="Proteomes" id="UP000272942">
    <property type="component" value="Unassembled WGS sequence"/>
</dbReference>
<organism evidence="5">
    <name type="scientific">Echinostoma caproni</name>
    <dbReference type="NCBI Taxonomy" id="27848"/>
    <lineage>
        <taxon>Eukaryota</taxon>
        <taxon>Metazoa</taxon>
        <taxon>Spiralia</taxon>
        <taxon>Lophotrochozoa</taxon>
        <taxon>Platyhelminthes</taxon>
        <taxon>Trematoda</taxon>
        <taxon>Digenea</taxon>
        <taxon>Plagiorchiida</taxon>
        <taxon>Echinostomata</taxon>
        <taxon>Echinostomatoidea</taxon>
        <taxon>Echinostomatidae</taxon>
        <taxon>Echinostoma</taxon>
    </lineage>
</organism>
<evidence type="ECO:0000313" key="4">
    <source>
        <dbReference type="Proteomes" id="UP000272942"/>
    </source>
</evidence>
<reference evidence="5" key="1">
    <citation type="submission" date="2016-06" db="UniProtKB">
        <authorList>
            <consortium name="WormBaseParasite"/>
        </authorList>
    </citation>
    <scope>IDENTIFICATION</scope>
</reference>